<dbReference type="HAMAP" id="MF_00365">
    <property type="entry name" value="RecF"/>
    <property type="match status" value="1"/>
</dbReference>
<dbReference type="GO" id="GO:0000731">
    <property type="term" value="P:DNA synthesis involved in DNA repair"/>
    <property type="evidence" value="ECO:0007669"/>
    <property type="project" value="TreeGrafter"/>
</dbReference>
<dbReference type="InterPro" id="IPR027417">
    <property type="entry name" value="P-loop_NTPase"/>
</dbReference>
<comment type="subcellular location">
    <subcellularLocation>
        <location evidence="1 9">Cytoplasm</location>
    </subcellularLocation>
</comment>
<feature type="binding site" evidence="9">
    <location>
        <begin position="30"/>
        <end position="37"/>
    </location>
    <ligand>
        <name>ATP</name>
        <dbReference type="ChEBI" id="CHEBI:30616"/>
    </ligand>
</feature>
<gene>
    <name evidence="9" type="primary">recF</name>
    <name evidence="11" type="ORF">DES49_0178</name>
</gene>
<evidence type="ECO:0000259" key="10">
    <source>
        <dbReference type="Pfam" id="PF02463"/>
    </source>
</evidence>
<evidence type="ECO:0000256" key="4">
    <source>
        <dbReference type="ARBA" id="ARBA00022490"/>
    </source>
</evidence>
<keyword evidence="9" id="KW-0227">DNA damage</keyword>
<evidence type="ECO:0000256" key="9">
    <source>
        <dbReference type="HAMAP-Rule" id="MF_00365"/>
    </source>
</evidence>
<dbReference type="Gene3D" id="3.40.50.300">
    <property type="entry name" value="P-loop containing nucleotide triphosphate hydrolases"/>
    <property type="match status" value="1"/>
</dbReference>
<evidence type="ECO:0000256" key="2">
    <source>
        <dbReference type="ARBA" id="ARBA00008016"/>
    </source>
</evidence>
<dbReference type="GO" id="GO:0005737">
    <property type="term" value="C:cytoplasm"/>
    <property type="evidence" value="ECO:0007669"/>
    <property type="project" value="UniProtKB-SubCell"/>
</dbReference>
<dbReference type="InterPro" id="IPR042174">
    <property type="entry name" value="RecF_2"/>
</dbReference>
<accession>A0A4R7K3A1</accession>
<keyword evidence="5 9" id="KW-0235">DNA replication</keyword>
<comment type="caution">
    <text evidence="11">The sequence shown here is derived from an EMBL/GenBank/DDBJ whole genome shotgun (WGS) entry which is preliminary data.</text>
</comment>
<evidence type="ECO:0000256" key="7">
    <source>
        <dbReference type="ARBA" id="ARBA00022840"/>
    </source>
</evidence>
<evidence type="ECO:0000313" key="12">
    <source>
        <dbReference type="Proteomes" id="UP000295830"/>
    </source>
</evidence>
<dbReference type="GO" id="GO:0006302">
    <property type="term" value="P:double-strand break repair"/>
    <property type="evidence" value="ECO:0007669"/>
    <property type="project" value="TreeGrafter"/>
</dbReference>
<dbReference type="GO" id="GO:0005524">
    <property type="term" value="F:ATP binding"/>
    <property type="evidence" value="ECO:0007669"/>
    <property type="project" value="UniProtKB-UniRule"/>
</dbReference>
<keyword evidence="9" id="KW-0234">DNA repair</keyword>
<dbReference type="Gene3D" id="1.20.1050.90">
    <property type="entry name" value="RecF/RecN/SMC, N-terminal domain"/>
    <property type="match status" value="1"/>
</dbReference>
<proteinExistence type="inferred from homology"/>
<dbReference type="EMBL" id="SOAX01000001">
    <property type="protein sequence ID" value="TDT44079.1"/>
    <property type="molecule type" value="Genomic_DNA"/>
</dbReference>
<dbReference type="GO" id="GO:0003697">
    <property type="term" value="F:single-stranded DNA binding"/>
    <property type="evidence" value="ECO:0007669"/>
    <property type="project" value="UniProtKB-UniRule"/>
</dbReference>
<dbReference type="OrthoDB" id="9803889at2"/>
<dbReference type="SUPFAM" id="SSF52540">
    <property type="entry name" value="P-loop containing nucleoside triphosphate hydrolases"/>
    <property type="match status" value="1"/>
</dbReference>
<dbReference type="PANTHER" id="PTHR32182">
    <property type="entry name" value="DNA REPLICATION AND REPAIR PROTEIN RECF"/>
    <property type="match status" value="1"/>
</dbReference>
<dbReference type="InterPro" id="IPR018078">
    <property type="entry name" value="DNA-binding_RecF_CS"/>
</dbReference>
<dbReference type="GO" id="GO:0006260">
    <property type="term" value="P:DNA replication"/>
    <property type="evidence" value="ECO:0007669"/>
    <property type="project" value="UniProtKB-UniRule"/>
</dbReference>
<dbReference type="PROSITE" id="PS00617">
    <property type="entry name" value="RECF_1"/>
    <property type="match status" value="1"/>
</dbReference>
<dbReference type="InterPro" id="IPR001238">
    <property type="entry name" value="DNA-binding_RecF"/>
</dbReference>
<keyword evidence="6 9" id="KW-0547">Nucleotide-binding</keyword>
<dbReference type="PANTHER" id="PTHR32182:SF0">
    <property type="entry name" value="DNA REPLICATION AND REPAIR PROTEIN RECF"/>
    <property type="match status" value="1"/>
</dbReference>
<keyword evidence="7 9" id="KW-0067">ATP-binding</keyword>
<dbReference type="Proteomes" id="UP000295830">
    <property type="component" value="Unassembled WGS sequence"/>
</dbReference>
<evidence type="ECO:0000313" key="11">
    <source>
        <dbReference type="EMBL" id="TDT44079.1"/>
    </source>
</evidence>
<dbReference type="RefSeq" id="WP_133734504.1">
    <property type="nucleotide sequence ID" value="NZ_SOAX01000001.1"/>
</dbReference>
<dbReference type="GO" id="GO:0009432">
    <property type="term" value="P:SOS response"/>
    <property type="evidence" value="ECO:0007669"/>
    <property type="project" value="UniProtKB-UniRule"/>
</dbReference>
<keyword evidence="4 9" id="KW-0963">Cytoplasm</keyword>
<organism evidence="11 12">
    <name type="scientific">Halospina denitrificans</name>
    <dbReference type="NCBI Taxonomy" id="332522"/>
    <lineage>
        <taxon>Bacteria</taxon>
        <taxon>Pseudomonadati</taxon>
        <taxon>Pseudomonadota</taxon>
        <taxon>Gammaproteobacteria</taxon>
        <taxon>Halospina</taxon>
    </lineage>
</organism>
<comment type="similarity">
    <text evidence="2 9">Belongs to the RecF family.</text>
</comment>
<keyword evidence="8 9" id="KW-0238">DNA-binding</keyword>
<dbReference type="Pfam" id="PF02463">
    <property type="entry name" value="SMC_N"/>
    <property type="match status" value="1"/>
</dbReference>
<sequence length="366" mass="41171">MALEELHIHHFRNIASQRLVFSPGLNIVFGVNGSGKTSLLEAIYYLSTGRSFRTAKHNRVVQEGNDRLTLFGRVVETSGQHRLGIERVIGGQEATLHKNGLKLRSVAEFARLMPVSVIEPGTFDLVSGGPGYRRRFLDWLVFHVEHDYGRRWKACQRAIRQRNHLLRHGILSDQELGPWTQQVAVLGEEITQSREKGFELFRQELDQMLLNAGADWAQGLKVEFARGWDASRGLEATLRANPQSEQRAGFTLYGPNRADIRIRCGNLPAGEVLSRGQQRSLVILMKLAQMRVLREQCGIRGLCLLDDINAELDASNQQLLAGELLALDCQLFVTSITSPGHEGPWSDVSPGDYRMFHVEHGQFSEQ</sequence>
<evidence type="ECO:0000256" key="3">
    <source>
        <dbReference type="ARBA" id="ARBA00020170"/>
    </source>
</evidence>
<keyword evidence="9" id="KW-0742">SOS response</keyword>
<evidence type="ECO:0000256" key="5">
    <source>
        <dbReference type="ARBA" id="ARBA00022705"/>
    </source>
</evidence>
<dbReference type="NCBIfam" id="TIGR00611">
    <property type="entry name" value="recf"/>
    <property type="match status" value="1"/>
</dbReference>
<reference evidence="11 12" key="1">
    <citation type="submission" date="2019-03" db="EMBL/GenBank/DDBJ databases">
        <title>Genomic Encyclopedia of Type Strains, Phase IV (KMG-IV): sequencing the most valuable type-strain genomes for metagenomic binning, comparative biology and taxonomic classification.</title>
        <authorList>
            <person name="Goeker M."/>
        </authorList>
    </citation>
    <scope>NUCLEOTIDE SEQUENCE [LARGE SCALE GENOMIC DNA]</scope>
    <source>
        <strain evidence="11 12">DSM 15505</strain>
    </source>
</reference>
<evidence type="ECO:0000256" key="6">
    <source>
        <dbReference type="ARBA" id="ARBA00022741"/>
    </source>
</evidence>
<protein>
    <recommendedName>
        <fullName evidence="3 9">DNA replication and repair protein RecF</fullName>
    </recommendedName>
</protein>
<name>A0A4R7K3A1_9GAMM</name>
<keyword evidence="12" id="KW-1185">Reference proteome</keyword>
<comment type="function">
    <text evidence="9">The RecF protein is involved in DNA metabolism; it is required for DNA replication and normal SOS inducibility. RecF binds preferentially to single-stranded, linear DNA. It also seems to bind ATP.</text>
</comment>
<feature type="domain" description="RecF/RecN/SMC N-terminal" evidence="10">
    <location>
        <begin position="3"/>
        <end position="338"/>
    </location>
</feature>
<dbReference type="InterPro" id="IPR003395">
    <property type="entry name" value="RecF/RecN/SMC_N"/>
</dbReference>
<evidence type="ECO:0000256" key="1">
    <source>
        <dbReference type="ARBA" id="ARBA00004496"/>
    </source>
</evidence>
<evidence type="ECO:0000256" key="8">
    <source>
        <dbReference type="ARBA" id="ARBA00023125"/>
    </source>
</evidence>
<dbReference type="AlphaFoldDB" id="A0A4R7K3A1"/>